<feature type="active site" description="Acyl-thioester intermediate" evidence="2">
    <location>
        <position position="208"/>
    </location>
</feature>
<evidence type="ECO:0000256" key="4">
    <source>
        <dbReference type="SAM" id="Phobius"/>
    </source>
</evidence>
<keyword evidence="4" id="KW-1133">Transmembrane helix</keyword>
<evidence type="ECO:0000256" key="3">
    <source>
        <dbReference type="SAM" id="Coils"/>
    </source>
</evidence>
<dbReference type="NCBIfam" id="NF033745">
    <property type="entry name" value="class_C_sortase"/>
    <property type="match status" value="1"/>
</dbReference>
<dbReference type="RefSeq" id="WP_088120140.1">
    <property type="nucleotide sequence ID" value="NZ_NFDL01000085.1"/>
</dbReference>
<dbReference type="InterPro" id="IPR023365">
    <property type="entry name" value="Sortase_dom-sf"/>
</dbReference>
<evidence type="ECO:0000313" key="6">
    <source>
        <dbReference type="Proteomes" id="UP000195089"/>
    </source>
</evidence>
<evidence type="ECO:0000256" key="1">
    <source>
        <dbReference type="ARBA" id="ARBA00022801"/>
    </source>
</evidence>
<organism evidence="5 6">
    <name type="scientific">Bacillus thuringiensis serovar pingluonsis</name>
    <dbReference type="NCBI Taxonomy" id="180881"/>
    <lineage>
        <taxon>Bacteria</taxon>
        <taxon>Bacillati</taxon>
        <taxon>Bacillota</taxon>
        <taxon>Bacilli</taxon>
        <taxon>Bacillales</taxon>
        <taxon>Bacillaceae</taxon>
        <taxon>Bacillus</taxon>
        <taxon>Bacillus cereus group</taxon>
    </lineage>
</organism>
<dbReference type="InterPro" id="IPR005754">
    <property type="entry name" value="Sortase"/>
</dbReference>
<keyword evidence="1" id="KW-0378">Hydrolase</keyword>
<dbReference type="NCBIfam" id="TIGR01076">
    <property type="entry name" value="sortase_fam"/>
    <property type="match status" value="1"/>
</dbReference>
<dbReference type="Pfam" id="PF04203">
    <property type="entry name" value="Sortase"/>
    <property type="match status" value="1"/>
</dbReference>
<keyword evidence="4" id="KW-0472">Membrane</keyword>
<feature type="transmembrane region" description="Helical" evidence="4">
    <location>
        <begin position="248"/>
        <end position="266"/>
    </location>
</feature>
<dbReference type="CDD" id="cd05827">
    <property type="entry name" value="Sortase_C"/>
    <property type="match status" value="1"/>
</dbReference>
<gene>
    <name evidence="5" type="ORF">BK742_21580</name>
</gene>
<feature type="coiled-coil region" evidence="3">
    <location>
        <begin position="44"/>
        <end position="71"/>
    </location>
</feature>
<evidence type="ECO:0000313" key="5">
    <source>
        <dbReference type="EMBL" id="OTY39600.1"/>
    </source>
</evidence>
<protein>
    <submittedName>
        <fullName evidence="5">Class C sortase</fullName>
    </submittedName>
</protein>
<keyword evidence="4" id="KW-0812">Transmembrane</keyword>
<sequence length="277" mass="31154">MKRNVIFGCIFVLGLGIFLYPTISNWFATQTHYSQVSSYDAKVKALQKGELERKEKEAKEYNKNVQNSTQTFADPFVEKEKTGGKSYADALNIGDVMGYVEIPKIKVKLPIYQGTSEEVLSRGVGHLDKSSLPVGGKGTHTVLTGHRGLPSAVLFTDLDKMKESDVFYIHSLDKVLAYQVDQIKVVLPSETEDLLIVNNQDYATLLTCTPYGVNTHRLLVRGHRIPYEAIGKENSIENRSESPIVAKWEIIAAIGMLVSIVFLFLMRRRKKKKLENK</sequence>
<dbReference type="Proteomes" id="UP000195089">
    <property type="component" value="Unassembled WGS sequence"/>
</dbReference>
<proteinExistence type="predicted"/>
<dbReference type="InterPro" id="IPR042002">
    <property type="entry name" value="Sortase_C"/>
</dbReference>
<dbReference type="Gene3D" id="2.40.260.10">
    <property type="entry name" value="Sortase"/>
    <property type="match status" value="1"/>
</dbReference>
<evidence type="ECO:0000256" key="2">
    <source>
        <dbReference type="PIRSR" id="PIRSR605754-1"/>
    </source>
</evidence>
<keyword evidence="3" id="KW-0175">Coiled coil</keyword>
<dbReference type="AlphaFoldDB" id="A0A243B7C3"/>
<reference evidence="5 6" key="1">
    <citation type="submission" date="2016-10" db="EMBL/GenBank/DDBJ databases">
        <title>Comparative genomics of Bacillus thuringiensis reveals a path to pathogens against multiple invertebrate hosts.</title>
        <authorList>
            <person name="Zheng J."/>
            <person name="Gao Q."/>
            <person name="Liu H."/>
            <person name="Peng D."/>
            <person name="Ruan L."/>
            <person name="Sun M."/>
        </authorList>
    </citation>
    <scope>NUCLEOTIDE SEQUENCE [LARGE SCALE GENOMIC DNA]</scope>
    <source>
        <strain evidence="5">BGSC 4BX1</strain>
    </source>
</reference>
<dbReference type="GO" id="GO:0016787">
    <property type="term" value="F:hydrolase activity"/>
    <property type="evidence" value="ECO:0007669"/>
    <property type="project" value="UniProtKB-KW"/>
</dbReference>
<name>A0A243B7C3_BACTU</name>
<accession>A0A243B7C3</accession>
<dbReference type="SUPFAM" id="SSF63817">
    <property type="entry name" value="Sortase"/>
    <property type="match status" value="1"/>
</dbReference>
<dbReference type="EMBL" id="NFDL01000085">
    <property type="protein sequence ID" value="OTY39600.1"/>
    <property type="molecule type" value="Genomic_DNA"/>
</dbReference>
<feature type="active site" description="Proton donor/acceptor" evidence="2">
    <location>
        <position position="146"/>
    </location>
</feature>
<comment type="caution">
    <text evidence="5">The sequence shown here is derived from an EMBL/GenBank/DDBJ whole genome shotgun (WGS) entry which is preliminary data.</text>
</comment>